<evidence type="ECO:0000256" key="1">
    <source>
        <dbReference type="PROSITE-ProRule" id="PRU00175"/>
    </source>
</evidence>
<keyword evidence="1" id="KW-0863">Zinc-finger</keyword>
<dbReference type="GO" id="GO:0008270">
    <property type="term" value="F:zinc ion binding"/>
    <property type="evidence" value="ECO:0007669"/>
    <property type="project" value="UniProtKB-KW"/>
</dbReference>
<name>A0A1R2BCG4_9CILI</name>
<keyword evidence="1" id="KW-0479">Metal-binding</keyword>
<protein>
    <recommendedName>
        <fullName evidence="3">RING-type domain-containing protein</fullName>
    </recommendedName>
</protein>
<keyword evidence="2" id="KW-0175">Coiled coil</keyword>
<accession>A0A1R2BCG4</accession>
<reference evidence="4 5" key="1">
    <citation type="submission" date="2016-11" db="EMBL/GenBank/DDBJ databases">
        <title>The macronuclear genome of Stentor coeruleus: a giant cell with tiny introns.</title>
        <authorList>
            <person name="Slabodnick M."/>
            <person name="Ruby J.G."/>
            <person name="Reiff S.B."/>
            <person name="Swart E.C."/>
            <person name="Gosai S."/>
            <person name="Prabakaran S."/>
            <person name="Witkowska E."/>
            <person name="Larue G.E."/>
            <person name="Fisher S."/>
            <person name="Freeman R.M."/>
            <person name="Gunawardena J."/>
            <person name="Chu W."/>
            <person name="Stover N.A."/>
            <person name="Gregory B.D."/>
            <person name="Nowacki M."/>
            <person name="Derisi J."/>
            <person name="Roy S.W."/>
            <person name="Marshall W.F."/>
            <person name="Sood P."/>
        </authorList>
    </citation>
    <scope>NUCLEOTIDE SEQUENCE [LARGE SCALE GENOMIC DNA]</scope>
    <source>
        <strain evidence="4">WM001</strain>
    </source>
</reference>
<gene>
    <name evidence="4" type="ORF">SteCoe_26805</name>
</gene>
<dbReference type="InterPro" id="IPR001841">
    <property type="entry name" value="Znf_RING"/>
</dbReference>
<proteinExistence type="predicted"/>
<dbReference type="OrthoDB" id="252722at2759"/>
<keyword evidence="1" id="KW-0862">Zinc</keyword>
<dbReference type="Proteomes" id="UP000187209">
    <property type="component" value="Unassembled WGS sequence"/>
</dbReference>
<comment type="caution">
    <text evidence="4">The sequence shown here is derived from an EMBL/GenBank/DDBJ whole genome shotgun (WGS) entry which is preliminary data.</text>
</comment>
<organism evidence="4 5">
    <name type="scientific">Stentor coeruleus</name>
    <dbReference type="NCBI Taxonomy" id="5963"/>
    <lineage>
        <taxon>Eukaryota</taxon>
        <taxon>Sar</taxon>
        <taxon>Alveolata</taxon>
        <taxon>Ciliophora</taxon>
        <taxon>Postciliodesmatophora</taxon>
        <taxon>Heterotrichea</taxon>
        <taxon>Heterotrichida</taxon>
        <taxon>Stentoridae</taxon>
        <taxon>Stentor</taxon>
    </lineage>
</organism>
<dbReference type="PROSITE" id="PS50089">
    <property type="entry name" value="ZF_RING_2"/>
    <property type="match status" value="1"/>
</dbReference>
<evidence type="ECO:0000313" key="5">
    <source>
        <dbReference type="Proteomes" id="UP000187209"/>
    </source>
</evidence>
<dbReference type="AlphaFoldDB" id="A0A1R2BCG4"/>
<dbReference type="SUPFAM" id="SSF57850">
    <property type="entry name" value="RING/U-box"/>
    <property type="match status" value="1"/>
</dbReference>
<keyword evidence="5" id="KW-1185">Reference proteome</keyword>
<evidence type="ECO:0000259" key="3">
    <source>
        <dbReference type="PROSITE" id="PS50089"/>
    </source>
</evidence>
<feature type="domain" description="RING-type" evidence="3">
    <location>
        <begin position="6"/>
        <end position="50"/>
    </location>
</feature>
<sequence>MNIEFCSYCDFDYNLTNRLPQCLYCGHTYCKSCTIYFCKQMGNHFCPACNKFEKINNCDMNIIDKMKILNFCMIHNLPIVYSSIEKGFACNACKDEAPNFEYNQMIIGDQQKVIEKIREFKFDMDAEKNIPFVKRVLKEKLIKIKEEKLREIAEIKKKYKDQKNNIKECLELLIKANRIYSQSNIKNQFNLNLNLICILYQEKIKEKQSIINTISPSSHGKKYWLEEFKKFSAEKRKWRKLWASDNLYIFFYSFYDCPNSSYTVHIKKTLRITLLNSRPGSEKPRNLVGIGFSSPKYSEGFGQYTIITIYMKNEGNYNSILQRLSPISVSYDPEEYVAYYDLNQQICLVDNYTYYIVYEYYGSPTYLGVLPSVNNLNFTFAEVDIDTNKEFICTEGQIQYLILHGLC</sequence>
<dbReference type="EMBL" id="MPUH01000760">
    <property type="protein sequence ID" value="OMJ74315.1"/>
    <property type="molecule type" value="Genomic_DNA"/>
</dbReference>
<evidence type="ECO:0000256" key="2">
    <source>
        <dbReference type="SAM" id="Coils"/>
    </source>
</evidence>
<feature type="coiled-coil region" evidence="2">
    <location>
        <begin position="138"/>
        <end position="172"/>
    </location>
</feature>
<evidence type="ECO:0000313" key="4">
    <source>
        <dbReference type="EMBL" id="OMJ74315.1"/>
    </source>
</evidence>